<organism evidence="2 3">
    <name type="scientific">Trichonephila clavata</name>
    <name type="common">Joro spider</name>
    <name type="synonym">Nephila clavata</name>
    <dbReference type="NCBI Taxonomy" id="2740835"/>
    <lineage>
        <taxon>Eukaryota</taxon>
        <taxon>Metazoa</taxon>
        <taxon>Ecdysozoa</taxon>
        <taxon>Arthropoda</taxon>
        <taxon>Chelicerata</taxon>
        <taxon>Arachnida</taxon>
        <taxon>Araneae</taxon>
        <taxon>Araneomorphae</taxon>
        <taxon>Entelegynae</taxon>
        <taxon>Araneoidea</taxon>
        <taxon>Nephilidae</taxon>
        <taxon>Trichonephila</taxon>
    </lineage>
</organism>
<keyword evidence="3" id="KW-1185">Reference proteome</keyword>
<evidence type="ECO:0000313" key="2">
    <source>
        <dbReference type="EMBL" id="GFR09251.1"/>
    </source>
</evidence>
<accession>A0A8X6LFT5</accession>
<gene>
    <name evidence="2" type="ORF">TNCT_96821</name>
</gene>
<protein>
    <submittedName>
        <fullName evidence="2">Uncharacterized protein</fullName>
    </submittedName>
</protein>
<dbReference type="AlphaFoldDB" id="A0A8X6LFT5"/>
<proteinExistence type="predicted"/>
<evidence type="ECO:0000313" key="3">
    <source>
        <dbReference type="Proteomes" id="UP000887116"/>
    </source>
</evidence>
<dbReference type="EMBL" id="BMAO01006513">
    <property type="protein sequence ID" value="GFR09251.1"/>
    <property type="molecule type" value="Genomic_DNA"/>
</dbReference>
<feature type="region of interest" description="Disordered" evidence="1">
    <location>
        <begin position="1"/>
        <end position="54"/>
    </location>
</feature>
<dbReference type="Proteomes" id="UP000887116">
    <property type="component" value="Unassembled WGS sequence"/>
</dbReference>
<sequence length="137" mass="15280">MKLSPIVPGHLHTSPVIREGPRPKSRIPPRASLNTPTPTRWVGKKDPVYSTHKSPPPLLVNTITRSSARTEIHLILADAGLTRDLGNGVVNHKANARYVRLSCKRHALLWEVRSALSYSQNSFHYSTAVCIQFLTQQ</sequence>
<reference evidence="2" key="1">
    <citation type="submission" date="2020-07" db="EMBL/GenBank/DDBJ databases">
        <title>Multicomponent nature underlies the extraordinary mechanical properties of spider dragline silk.</title>
        <authorList>
            <person name="Kono N."/>
            <person name="Nakamura H."/>
            <person name="Mori M."/>
            <person name="Yoshida Y."/>
            <person name="Ohtoshi R."/>
            <person name="Malay A.D."/>
            <person name="Moran D.A.P."/>
            <person name="Tomita M."/>
            <person name="Numata K."/>
            <person name="Arakawa K."/>
        </authorList>
    </citation>
    <scope>NUCLEOTIDE SEQUENCE</scope>
</reference>
<evidence type="ECO:0000256" key="1">
    <source>
        <dbReference type="SAM" id="MobiDB-lite"/>
    </source>
</evidence>
<name>A0A8X6LFT5_TRICU</name>
<comment type="caution">
    <text evidence="2">The sequence shown here is derived from an EMBL/GenBank/DDBJ whole genome shotgun (WGS) entry which is preliminary data.</text>
</comment>